<dbReference type="Pfam" id="PF24832">
    <property type="entry name" value="DUF7716"/>
    <property type="match status" value="1"/>
</dbReference>
<accession>A0A2Z3H8W0</accession>
<dbReference type="OrthoDB" id="6425046at2"/>
<dbReference type="EMBL" id="CP025958">
    <property type="protein sequence ID" value="AWM39977.1"/>
    <property type="molecule type" value="Genomic_DNA"/>
</dbReference>
<evidence type="ECO:0000313" key="2">
    <source>
        <dbReference type="EMBL" id="AWM39977.1"/>
    </source>
</evidence>
<evidence type="ECO:0000313" key="3">
    <source>
        <dbReference type="Proteomes" id="UP000245802"/>
    </source>
</evidence>
<reference evidence="2 3" key="1">
    <citation type="submission" date="2018-01" db="EMBL/GenBank/DDBJ databases">
        <title>G. obscuriglobus.</title>
        <authorList>
            <person name="Franke J."/>
            <person name="Blomberg W."/>
            <person name="Selmecki A."/>
        </authorList>
    </citation>
    <scope>NUCLEOTIDE SEQUENCE [LARGE SCALE GENOMIC DNA]</scope>
    <source>
        <strain evidence="2 3">DSM 5831</strain>
    </source>
</reference>
<feature type="domain" description="DUF7716" evidence="1">
    <location>
        <begin position="7"/>
        <end position="104"/>
    </location>
</feature>
<gene>
    <name evidence="2" type="ORF">C1280_25205</name>
</gene>
<organism evidence="2 3">
    <name type="scientific">Gemmata obscuriglobus</name>
    <dbReference type="NCBI Taxonomy" id="114"/>
    <lineage>
        <taxon>Bacteria</taxon>
        <taxon>Pseudomonadati</taxon>
        <taxon>Planctomycetota</taxon>
        <taxon>Planctomycetia</taxon>
        <taxon>Gemmatales</taxon>
        <taxon>Gemmataceae</taxon>
        <taxon>Gemmata</taxon>
    </lineage>
</organism>
<evidence type="ECO:0000259" key="1">
    <source>
        <dbReference type="Pfam" id="PF24832"/>
    </source>
</evidence>
<sequence length="109" mass="12104">MSERNVLTLGDVLTSPTRPGRDVHLFLPADRPWALSAPALVVDLDDGDEEPENVERRTGFRYVLPLSTVGQITANARRQLRTPTAGELLRAFLFYYNCDAFIDVTRGAG</sequence>
<dbReference type="KEGG" id="gog:C1280_25205"/>
<keyword evidence="3" id="KW-1185">Reference proteome</keyword>
<dbReference type="AlphaFoldDB" id="A0A2Z3H8W0"/>
<proteinExistence type="predicted"/>
<dbReference type="RefSeq" id="WP_010034676.1">
    <property type="nucleotide sequence ID" value="NZ_CP025958.1"/>
</dbReference>
<name>A0A2Z3H8W0_9BACT</name>
<dbReference type="InterPro" id="IPR056133">
    <property type="entry name" value="DUF7716"/>
</dbReference>
<dbReference type="Proteomes" id="UP000245802">
    <property type="component" value="Chromosome"/>
</dbReference>
<protein>
    <recommendedName>
        <fullName evidence="1">DUF7716 domain-containing protein</fullName>
    </recommendedName>
</protein>